<sequence>MNITSFGDMAHNVFLRNRTAELKENLGTLTQELSTGKASDLNQRLGGDFTYLSDIERNLSRLESYKISATESSLFASSAQSFIAKIDSNAGALSDDILATTGVTNDNTTNLLSGQSRLYLEESIRALNGQAAGRSLFAGTATSAVPLADVDTLMSNLVTEVSGLTTAADIITEVKAWFADPTGFDAIMYQGSTTSMSSVNVGPNEQVDISLRADDEDFKQAMQSFAIGALATEPGLVLTVGVKGDLLAGSGTELLETRNRLTNVQADLGFTESRIEEAAIRNAAAMTSLSLTLNELTQADPFETATRLEETQFQLEALYSVTARSSQLSLLRYMS</sequence>
<name>A0A6A4RI16_9RHOB</name>
<accession>A0A6A4RI16</accession>
<feature type="domain" description="Flagellin C-terminal" evidence="1">
    <location>
        <begin position="258"/>
        <end position="334"/>
    </location>
</feature>
<dbReference type="RefSeq" id="WP_158977996.1">
    <property type="nucleotide sequence ID" value="NZ_WSFO01000003.1"/>
</dbReference>
<dbReference type="Gene3D" id="1.20.1330.10">
    <property type="entry name" value="f41 fragment of flagellin, N-terminal domain"/>
    <property type="match status" value="1"/>
</dbReference>
<dbReference type="Pfam" id="PF00700">
    <property type="entry name" value="Flagellin_C"/>
    <property type="match status" value="1"/>
</dbReference>
<keyword evidence="2" id="KW-0966">Cell projection</keyword>
<dbReference type="Proteomes" id="UP000441586">
    <property type="component" value="Unassembled WGS sequence"/>
</dbReference>
<dbReference type="InterPro" id="IPR046358">
    <property type="entry name" value="Flagellin_C"/>
</dbReference>
<organism evidence="2 3">
    <name type="scientific">Parasedimentitalea maritima</name>
    <dbReference type="NCBI Taxonomy" id="2578117"/>
    <lineage>
        <taxon>Bacteria</taxon>
        <taxon>Pseudomonadati</taxon>
        <taxon>Pseudomonadota</taxon>
        <taxon>Alphaproteobacteria</taxon>
        <taxon>Rhodobacterales</taxon>
        <taxon>Paracoccaceae</taxon>
        <taxon>Parasedimentitalea</taxon>
    </lineage>
</organism>
<evidence type="ECO:0000259" key="1">
    <source>
        <dbReference type="Pfam" id="PF00700"/>
    </source>
</evidence>
<evidence type="ECO:0000313" key="2">
    <source>
        <dbReference type="EMBL" id="KAE9630801.1"/>
    </source>
</evidence>
<proteinExistence type="predicted"/>
<gene>
    <name evidence="2" type="ORF">GP644_06125</name>
</gene>
<keyword evidence="2" id="KW-0969">Cilium</keyword>
<protein>
    <submittedName>
        <fullName evidence="2">Flagellar biosynthesis protein FlgL</fullName>
    </submittedName>
</protein>
<dbReference type="AlphaFoldDB" id="A0A6A4RI16"/>
<dbReference type="EMBL" id="WSFO01000003">
    <property type="protein sequence ID" value="KAE9630801.1"/>
    <property type="molecule type" value="Genomic_DNA"/>
</dbReference>
<reference evidence="2 3" key="1">
    <citation type="submission" date="2019-12" db="EMBL/GenBank/DDBJ databases">
        <authorList>
            <person name="Zhang Y.-J."/>
        </authorList>
    </citation>
    <scope>NUCLEOTIDE SEQUENCE [LARGE SCALE GENOMIC DNA]</scope>
    <source>
        <strain evidence="2 3">H18S-6</strain>
    </source>
</reference>
<dbReference type="SUPFAM" id="SSF64518">
    <property type="entry name" value="Phase 1 flagellin"/>
    <property type="match status" value="1"/>
</dbReference>
<keyword evidence="2" id="KW-0282">Flagellum</keyword>
<comment type="caution">
    <text evidence="2">The sequence shown here is derived from an EMBL/GenBank/DDBJ whole genome shotgun (WGS) entry which is preliminary data.</text>
</comment>
<evidence type="ECO:0000313" key="3">
    <source>
        <dbReference type="Proteomes" id="UP000441586"/>
    </source>
</evidence>